<accession>A0A1Z2XJT7</accession>
<gene>
    <name evidence="2" type="ORF">A4V02_05435</name>
</gene>
<proteinExistence type="predicted"/>
<evidence type="ECO:0000313" key="2">
    <source>
        <dbReference type="EMBL" id="ANU63218.1"/>
    </source>
</evidence>
<dbReference type="STRING" id="1796646.A4V02_05435"/>
<dbReference type="RefSeq" id="WP_068960572.1">
    <property type="nucleotide sequence ID" value="NZ_CANBFH010000026.1"/>
</dbReference>
<sequence length="123" mass="13953">MSSNNKNIIIRLRVDEATARAIRAKANSHFNGNISACIRCATLQYEREFTSPSANSEITALLTAILRHLKKIGTNVNQTAHQINERMKVSPYGLSVSDIQPFVFFRNDLSAIWEHLNQIKERL</sequence>
<accession>A0A1B1S8U9</accession>
<dbReference type="AlphaFoldDB" id="A0A1B1S8U9"/>
<evidence type="ECO:0000259" key="1">
    <source>
        <dbReference type="Pfam" id="PF05713"/>
    </source>
</evidence>
<dbReference type="Pfam" id="PF05713">
    <property type="entry name" value="MobC"/>
    <property type="match status" value="1"/>
</dbReference>
<protein>
    <recommendedName>
        <fullName evidence="1">Bacterial mobilisation domain-containing protein</fullName>
    </recommendedName>
</protein>
<dbReference type="OrthoDB" id="1097574at2"/>
<reference evidence="3" key="1">
    <citation type="submission" date="2016-04" db="EMBL/GenBank/DDBJ databases">
        <title>Complete Genome Sequences of Twelve Strains of a Stable Defined Moderately Diverse Mouse Microbiota 2 (sDMDMm2).</title>
        <authorList>
            <person name="Uchimura Y."/>
            <person name="Wyss M."/>
            <person name="Brugiroux S."/>
            <person name="Limenitakis J.P."/>
            <person name="Stecher B."/>
            <person name="McCoy K.D."/>
            <person name="Macpherson A.J."/>
        </authorList>
    </citation>
    <scope>NUCLEOTIDE SEQUENCE [LARGE SCALE GENOMIC DNA]</scope>
    <source>
        <strain evidence="3">YL27</strain>
    </source>
</reference>
<dbReference type="GeneID" id="65536291"/>
<name>A0A1B1S8U9_9BACT</name>
<keyword evidence="3" id="KW-1185">Reference proteome</keyword>
<feature type="domain" description="Bacterial mobilisation" evidence="1">
    <location>
        <begin position="66"/>
        <end position="86"/>
    </location>
</feature>
<dbReference type="InterPro" id="IPR008687">
    <property type="entry name" value="MobC"/>
</dbReference>
<dbReference type="Proteomes" id="UP000186351">
    <property type="component" value="Chromosome"/>
</dbReference>
<dbReference type="EMBL" id="CP015402">
    <property type="protein sequence ID" value="ANU63218.1"/>
    <property type="molecule type" value="Genomic_DNA"/>
</dbReference>
<evidence type="ECO:0000313" key="3">
    <source>
        <dbReference type="Proteomes" id="UP000186351"/>
    </source>
</evidence>
<organism evidence="2 3">
    <name type="scientific">Muribaculum intestinale</name>
    <dbReference type="NCBI Taxonomy" id="1796646"/>
    <lineage>
        <taxon>Bacteria</taxon>
        <taxon>Pseudomonadati</taxon>
        <taxon>Bacteroidota</taxon>
        <taxon>Bacteroidia</taxon>
        <taxon>Bacteroidales</taxon>
        <taxon>Muribaculaceae</taxon>
        <taxon>Muribaculum</taxon>
    </lineage>
</organism>
<dbReference type="KEGG" id="pary:A4V02_05435"/>